<keyword evidence="4" id="KW-1185">Reference proteome</keyword>
<dbReference type="AlphaFoldDB" id="A0A090IBW7"/>
<dbReference type="PATRIC" id="fig|80852.17.peg.4155"/>
<geneLocation type="plasmid" evidence="3 4">
    <name>pAWOD72</name>
</geneLocation>
<evidence type="ECO:0000313" key="3">
    <source>
        <dbReference type="EMBL" id="CED58037.1"/>
    </source>
</evidence>
<dbReference type="HOGENOM" id="CLU_2217447_0_0_6"/>
<evidence type="ECO:0000256" key="1">
    <source>
        <dbReference type="SAM" id="Coils"/>
    </source>
</evidence>
<feature type="coiled-coil region" evidence="1">
    <location>
        <begin position="65"/>
        <end position="92"/>
    </location>
</feature>
<gene>
    <name evidence="3" type="ORF">AWOD_p72_07</name>
</gene>
<feature type="region of interest" description="Disordered" evidence="2">
    <location>
        <begin position="1"/>
        <end position="33"/>
    </location>
</feature>
<reference evidence="4" key="1">
    <citation type="submission" date="2014-09" db="EMBL/GenBank/DDBJ databases">
        <authorList>
            <person name="Hjerde E."/>
        </authorList>
    </citation>
    <scope>NUCLEOTIDE SEQUENCE [LARGE SCALE GENOMIC DNA]</scope>
    <source>
        <strain evidence="4">06/09/139</strain>
        <plasmid evidence="4">pAWOD72</plasmid>
    </source>
</reference>
<dbReference type="KEGG" id="awd:AWOD_p72_07"/>
<name>A0A090IBW7_9GAMM</name>
<organism evidence="3 4">
    <name type="scientific">Aliivibrio wodanis</name>
    <dbReference type="NCBI Taxonomy" id="80852"/>
    <lineage>
        <taxon>Bacteria</taxon>
        <taxon>Pseudomonadati</taxon>
        <taxon>Pseudomonadota</taxon>
        <taxon>Gammaproteobacteria</taxon>
        <taxon>Vibrionales</taxon>
        <taxon>Vibrionaceae</taxon>
        <taxon>Aliivibrio</taxon>
    </lineage>
</organism>
<dbReference type="GeneID" id="28543686"/>
<accession>A0A090IBW7</accession>
<evidence type="ECO:0000313" key="4">
    <source>
        <dbReference type="Proteomes" id="UP000032427"/>
    </source>
</evidence>
<proteinExistence type="predicted"/>
<keyword evidence="3" id="KW-0614">Plasmid</keyword>
<evidence type="ECO:0000256" key="2">
    <source>
        <dbReference type="SAM" id="MobiDB-lite"/>
    </source>
</evidence>
<keyword evidence="1" id="KW-0175">Coiled coil</keyword>
<protein>
    <submittedName>
        <fullName evidence="3">Uncharacterized protein</fullName>
    </submittedName>
</protein>
<sequence>MAKKEKQLDLLTQDKGNYGHGGSRAGSGRKKGAGSKLIRVPALLVDQVDTLIKKHRENEMDFDMNEYIKKRIEQLEQDKKGQTLEVKTVLNNTLVELKTLQEKIKQ</sequence>
<dbReference type="EMBL" id="LN554850">
    <property type="protein sequence ID" value="CED58037.1"/>
    <property type="molecule type" value="Genomic_DNA"/>
</dbReference>
<dbReference type="Proteomes" id="UP000032427">
    <property type="component" value="Plasmid pAWOD72"/>
</dbReference>